<dbReference type="Proteomes" id="UP000275772">
    <property type="component" value="Unassembled WGS sequence"/>
</dbReference>
<feature type="region of interest" description="Disordered" evidence="1">
    <location>
        <begin position="80"/>
        <end position="115"/>
    </location>
</feature>
<dbReference type="VEuPathDB" id="FungiDB:BLGHR1_10134"/>
<accession>A0A383UI52</accession>
<feature type="region of interest" description="Disordered" evidence="1">
    <location>
        <begin position="26"/>
        <end position="55"/>
    </location>
</feature>
<name>A0A383UI52_BLUHO</name>
<proteinExistence type="predicted"/>
<reference evidence="3 4" key="1">
    <citation type="submission" date="2017-11" db="EMBL/GenBank/DDBJ databases">
        <authorList>
            <person name="Kracher B."/>
        </authorList>
    </citation>
    <scope>NUCLEOTIDE SEQUENCE [LARGE SCALE GENOMIC DNA]</scope>
    <source>
        <strain evidence="3 4">RACE1</strain>
    </source>
</reference>
<gene>
    <name evidence="3" type="ORF">BLGHR1_10134</name>
</gene>
<protein>
    <submittedName>
        <fullName evidence="3">Uncharacterized protein</fullName>
    </submittedName>
</protein>
<keyword evidence="2" id="KW-0732">Signal</keyword>
<evidence type="ECO:0000313" key="3">
    <source>
        <dbReference type="EMBL" id="SZE99383.1"/>
    </source>
</evidence>
<feature type="signal peptide" evidence="2">
    <location>
        <begin position="1"/>
        <end position="21"/>
    </location>
</feature>
<evidence type="ECO:0000313" key="4">
    <source>
        <dbReference type="Proteomes" id="UP000275772"/>
    </source>
</evidence>
<feature type="compositionally biased region" description="Polar residues" evidence="1">
    <location>
        <begin position="103"/>
        <end position="114"/>
    </location>
</feature>
<feature type="compositionally biased region" description="Basic and acidic residues" evidence="1">
    <location>
        <begin position="33"/>
        <end position="43"/>
    </location>
</feature>
<feature type="chain" id="PRO_5016673948" evidence="2">
    <location>
        <begin position="22"/>
        <end position="256"/>
    </location>
</feature>
<sequence>MSLNIALQSVVFYVLSCSTCAKFNHRQRVKTQAKRERAEKDASQAKNPELYRHPSPFSTNQYWSEDILMGPRLARKNDRGWHKNRAHQIPEADEKTSCYAESMSKNSETPSTPTAMAELSRISLEGWNIQRYQRDDELLWGDHELPRTVPRTHETRTQNIPRSDQLSESDVYMIGLNNKIGVENPTPNYHIRNPPVNDLHPPVVSMSPLSIEETRWMIQPPPNAKLMEGKEIVNQSRSSSRNSFLRAGWDTTTLNR</sequence>
<organism evidence="3 4">
    <name type="scientific">Blumeria hordei</name>
    <name type="common">Barley powdery mildew</name>
    <name type="synonym">Blumeria graminis f. sp. hordei</name>
    <dbReference type="NCBI Taxonomy" id="2867405"/>
    <lineage>
        <taxon>Eukaryota</taxon>
        <taxon>Fungi</taxon>
        <taxon>Dikarya</taxon>
        <taxon>Ascomycota</taxon>
        <taxon>Pezizomycotina</taxon>
        <taxon>Leotiomycetes</taxon>
        <taxon>Erysiphales</taxon>
        <taxon>Erysiphaceae</taxon>
        <taxon>Blumeria</taxon>
    </lineage>
</organism>
<evidence type="ECO:0000256" key="1">
    <source>
        <dbReference type="SAM" id="MobiDB-lite"/>
    </source>
</evidence>
<dbReference type="AlphaFoldDB" id="A0A383UI52"/>
<evidence type="ECO:0000256" key="2">
    <source>
        <dbReference type="SAM" id="SignalP"/>
    </source>
</evidence>
<dbReference type="EMBL" id="UNSH01000001">
    <property type="protein sequence ID" value="SZE99383.1"/>
    <property type="molecule type" value="Genomic_DNA"/>
</dbReference>